<reference evidence="3" key="1">
    <citation type="submission" date="2021-02" db="EMBL/GenBank/DDBJ databases">
        <authorList>
            <person name="Dougan E. K."/>
            <person name="Rhodes N."/>
            <person name="Thang M."/>
            <person name="Chan C."/>
        </authorList>
    </citation>
    <scope>NUCLEOTIDE SEQUENCE</scope>
</reference>
<protein>
    <submittedName>
        <fullName evidence="3">Uncharacterized protein</fullName>
    </submittedName>
</protein>
<evidence type="ECO:0000313" key="3">
    <source>
        <dbReference type="EMBL" id="CAE8587859.1"/>
    </source>
</evidence>
<feature type="compositionally biased region" description="Low complexity" evidence="1">
    <location>
        <begin position="82"/>
        <end position="91"/>
    </location>
</feature>
<organism evidence="3 4">
    <name type="scientific">Polarella glacialis</name>
    <name type="common">Dinoflagellate</name>
    <dbReference type="NCBI Taxonomy" id="89957"/>
    <lineage>
        <taxon>Eukaryota</taxon>
        <taxon>Sar</taxon>
        <taxon>Alveolata</taxon>
        <taxon>Dinophyceae</taxon>
        <taxon>Suessiales</taxon>
        <taxon>Suessiaceae</taxon>
        <taxon>Polarella</taxon>
    </lineage>
</organism>
<dbReference type="Proteomes" id="UP000654075">
    <property type="component" value="Unassembled WGS sequence"/>
</dbReference>
<accession>A0A813DG72</accession>
<dbReference type="EMBL" id="CAJNNV010002790">
    <property type="protein sequence ID" value="CAE8587858.1"/>
    <property type="molecule type" value="Genomic_DNA"/>
</dbReference>
<keyword evidence="4" id="KW-1185">Reference proteome</keyword>
<gene>
    <name evidence="2" type="ORF">PGLA1383_LOCUS6684</name>
    <name evidence="3" type="ORF">PGLA1383_LOCUS6685</name>
</gene>
<feature type="compositionally biased region" description="Low complexity" evidence="1">
    <location>
        <begin position="1"/>
        <end position="21"/>
    </location>
</feature>
<evidence type="ECO:0000256" key="1">
    <source>
        <dbReference type="SAM" id="MobiDB-lite"/>
    </source>
</evidence>
<sequence length="158" mass="16202">MSSTSPPWSSALAAPLLSPRSADPPAPVEPPRFLGSPSQSESAGASTAASPLVVDRPQGAVPAASLLLSGLASIGPPPPRSPWTTPASRSPEQNGRDATPVVMWSPLDASVADADTPHTKTGTPKLRTARGSYDPSPLRRLDSRAYSEEGALLSCVSL</sequence>
<evidence type="ECO:0000313" key="2">
    <source>
        <dbReference type="EMBL" id="CAE8587858.1"/>
    </source>
</evidence>
<dbReference type="AlphaFoldDB" id="A0A813DG72"/>
<evidence type="ECO:0000313" key="4">
    <source>
        <dbReference type="Proteomes" id="UP000654075"/>
    </source>
</evidence>
<proteinExistence type="predicted"/>
<comment type="caution">
    <text evidence="3">The sequence shown here is derived from an EMBL/GenBank/DDBJ whole genome shotgun (WGS) entry which is preliminary data.</text>
</comment>
<feature type="compositionally biased region" description="Polar residues" evidence="1">
    <location>
        <begin position="36"/>
        <end position="49"/>
    </location>
</feature>
<dbReference type="EMBL" id="CAJNNV010002790">
    <property type="protein sequence ID" value="CAE8587859.1"/>
    <property type="molecule type" value="Genomic_DNA"/>
</dbReference>
<name>A0A813DG72_POLGL</name>
<feature type="region of interest" description="Disordered" evidence="1">
    <location>
        <begin position="1"/>
        <end position="54"/>
    </location>
</feature>
<feature type="region of interest" description="Disordered" evidence="1">
    <location>
        <begin position="70"/>
        <end position="140"/>
    </location>
</feature>